<protein>
    <submittedName>
        <fullName evidence="2">Uncharacterized protein</fullName>
    </submittedName>
</protein>
<proteinExistence type="predicted"/>
<dbReference type="KEGG" id="vg:40074480"/>
<evidence type="ECO:0000313" key="3">
    <source>
        <dbReference type="Proteomes" id="UP000222831"/>
    </source>
</evidence>
<reference evidence="2 3" key="1">
    <citation type="submission" date="2016-12" db="EMBL/GenBank/DDBJ databases">
        <title>Characterization of two jumbo phages RP12 and RP31 infecting the phytopathogen Ralstonia solanacearum.</title>
        <authorList>
            <person name="Kawasaki T."/>
            <person name="Yoshikawa G."/>
            <person name="Ogata H."/>
            <person name="Yamada T."/>
        </authorList>
    </citation>
    <scope>NUCLEOTIDE SEQUENCE [LARGE SCALE GENOMIC DNA]</scope>
    <source>
        <strain evidence="2 3">RP12</strain>
    </source>
</reference>
<keyword evidence="1" id="KW-0812">Transmembrane</keyword>
<dbReference type="RefSeq" id="YP_009598778.1">
    <property type="nucleotide sequence ID" value="NC_041911.1"/>
</dbReference>
<evidence type="ECO:0000313" key="2">
    <source>
        <dbReference type="EMBL" id="BAW19059.1"/>
    </source>
</evidence>
<keyword evidence="1" id="KW-0472">Membrane</keyword>
<evidence type="ECO:0000256" key="1">
    <source>
        <dbReference type="SAM" id="Phobius"/>
    </source>
</evidence>
<sequence length="154" mass="17068">MFGLSEFATRWLLRGLLALACVGAVYANFKIIDAKNKRIDEQIATIQQKDDQIKDKDGQIKQLKKDAVDKVKSDGVTESVKTVTKAAEAKPVEAKTKAQQYVEGKLGAINKKYDALPHTTANDQRKATEISLERAKGLWLTYCLQEPQVTACAK</sequence>
<keyword evidence="3" id="KW-1185">Reference proteome</keyword>
<feature type="transmembrane region" description="Helical" evidence="1">
    <location>
        <begin position="12"/>
        <end position="29"/>
    </location>
</feature>
<keyword evidence="1" id="KW-1133">Transmembrane helix</keyword>
<name>A0A1L7N0R2_9CAUD</name>
<dbReference type="GeneID" id="40074480"/>
<dbReference type="EMBL" id="AP017924">
    <property type="protein sequence ID" value="BAW19059.1"/>
    <property type="molecule type" value="Genomic_DNA"/>
</dbReference>
<dbReference type="Proteomes" id="UP000222831">
    <property type="component" value="Segment"/>
</dbReference>
<accession>A0A1L7N0R2</accession>
<organism evidence="2 3">
    <name type="scientific">Ralstonia phage RP12</name>
    <dbReference type="NCBI Taxonomy" id="1923889"/>
    <lineage>
        <taxon>Viruses</taxon>
        <taxon>Duplodnaviria</taxon>
        <taxon>Heunggongvirae</taxon>
        <taxon>Uroviricota</taxon>
        <taxon>Caudoviricetes</taxon>
        <taxon>Chimalliviridae</taxon>
        <taxon>Ripduovirus</taxon>
        <taxon>Ripduovirus RP12</taxon>
    </lineage>
</organism>